<dbReference type="STRING" id="29655.A0A0K9PVJ5"/>
<dbReference type="AlphaFoldDB" id="A0A0K9PVJ5"/>
<comment type="caution">
    <text evidence="1">The sequence shown here is derived from an EMBL/GenBank/DDBJ whole genome shotgun (WGS) entry which is preliminary data.</text>
</comment>
<evidence type="ECO:0000313" key="2">
    <source>
        <dbReference type="Proteomes" id="UP000036987"/>
    </source>
</evidence>
<dbReference type="InterPro" id="IPR025322">
    <property type="entry name" value="PADRE_dom"/>
</dbReference>
<dbReference type="OMA" id="GTREHIW"/>
<reference evidence="2" key="1">
    <citation type="journal article" date="2016" name="Nature">
        <title>The genome of the seagrass Zostera marina reveals angiosperm adaptation to the sea.</title>
        <authorList>
            <person name="Olsen J.L."/>
            <person name="Rouze P."/>
            <person name="Verhelst B."/>
            <person name="Lin Y.-C."/>
            <person name="Bayer T."/>
            <person name="Collen J."/>
            <person name="Dattolo E."/>
            <person name="De Paoli E."/>
            <person name="Dittami S."/>
            <person name="Maumus F."/>
            <person name="Michel G."/>
            <person name="Kersting A."/>
            <person name="Lauritano C."/>
            <person name="Lohaus R."/>
            <person name="Toepel M."/>
            <person name="Tonon T."/>
            <person name="Vanneste K."/>
            <person name="Amirebrahimi M."/>
            <person name="Brakel J."/>
            <person name="Bostroem C."/>
            <person name="Chovatia M."/>
            <person name="Grimwood J."/>
            <person name="Jenkins J.W."/>
            <person name="Jueterbock A."/>
            <person name="Mraz A."/>
            <person name="Stam W.T."/>
            <person name="Tice H."/>
            <person name="Bornberg-Bauer E."/>
            <person name="Green P.J."/>
            <person name="Pearson G.A."/>
            <person name="Procaccini G."/>
            <person name="Duarte C.M."/>
            <person name="Schmutz J."/>
            <person name="Reusch T.B.H."/>
            <person name="Van de Peer Y."/>
        </authorList>
    </citation>
    <scope>NUCLEOTIDE SEQUENCE [LARGE SCALE GENOMIC DNA]</scope>
    <source>
        <strain evidence="2">cv. Finnish</strain>
    </source>
</reference>
<dbReference type="PANTHER" id="PTHR33052">
    <property type="entry name" value="DUF4228 DOMAIN PROTEIN-RELATED"/>
    <property type="match status" value="1"/>
</dbReference>
<keyword evidence="2" id="KW-1185">Reference proteome</keyword>
<gene>
    <name evidence="1" type="ORF">ZOSMA_156G00120</name>
</gene>
<accession>A0A0K9PVJ5</accession>
<dbReference type="Proteomes" id="UP000036987">
    <property type="component" value="Unassembled WGS sequence"/>
</dbReference>
<proteinExistence type="predicted"/>
<name>A0A0K9PVJ5_ZOSMR</name>
<evidence type="ECO:0000313" key="1">
    <source>
        <dbReference type="EMBL" id="KMZ72964.1"/>
    </source>
</evidence>
<organism evidence="1 2">
    <name type="scientific">Zostera marina</name>
    <name type="common">Eelgrass</name>
    <dbReference type="NCBI Taxonomy" id="29655"/>
    <lineage>
        <taxon>Eukaryota</taxon>
        <taxon>Viridiplantae</taxon>
        <taxon>Streptophyta</taxon>
        <taxon>Embryophyta</taxon>
        <taxon>Tracheophyta</taxon>
        <taxon>Spermatophyta</taxon>
        <taxon>Magnoliopsida</taxon>
        <taxon>Liliopsida</taxon>
        <taxon>Zosteraceae</taxon>
        <taxon>Zostera</taxon>
    </lineage>
</organism>
<sequence length="208" mass="23086">MGNTYTSCLKPKVKENIKATVIFWGGVTRILNDSQPAGKLMFEFPDRLVCNANSFFIGKHIPVLSIGDDLVIGETYFVIPADLLSSSQILTPALIASLWGPKNKPINFGENSFEYVKNANGETMIKVSLEFMIKMNNGIGGATDMEDGDGELVLCSTPELKKHYNQLVRPTTPIWSPKLETISEKEKKKKSLRLSPIRLSSPIRLLVK</sequence>
<dbReference type="OrthoDB" id="1899115at2759"/>
<dbReference type="Pfam" id="PF14009">
    <property type="entry name" value="PADRE"/>
    <property type="match status" value="1"/>
</dbReference>
<protein>
    <submittedName>
        <fullName evidence="1">Uncharacterized protein</fullName>
    </submittedName>
</protein>
<dbReference type="EMBL" id="LFYR01000611">
    <property type="protein sequence ID" value="KMZ72964.1"/>
    <property type="molecule type" value="Genomic_DNA"/>
</dbReference>